<dbReference type="STRING" id="377629.TERTU_1424"/>
<dbReference type="GO" id="GO:0006310">
    <property type="term" value="P:DNA recombination"/>
    <property type="evidence" value="ECO:0007669"/>
    <property type="project" value="UniProtKB-KW"/>
</dbReference>
<dbReference type="InterPro" id="IPR013762">
    <property type="entry name" value="Integrase-like_cat_sf"/>
</dbReference>
<organism evidence="7 8">
    <name type="scientific">Teredinibacter turnerae (strain ATCC 39867 / T7901)</name>
    <dbReference type="NCBI Taxonomy" id="377629"/>
    <lineage>
        <taxon>Bacteria</taxon>
        <taxon>Pseudomonadati</taxon>
        <taxon>Pseudomonadota</taxon>
        <taxon>Gammaproteobacteria</taxon>
        <taxon>Cellvibrionales</taxon>
        <taxon>Cellvibrionaceae</taxon>
        <taxon>Teredinibacter</taxon>
    </lineage>
</organism>
<evidence type="ECO:0000313" key="8">
    <source>
        <dbReference type="Proteomes" id="UP000009080"/>
    </source>
</evidence>
<dbReference type="GO" id="GO:0015074">
    <property type="term" value="P:DNA integration"/>
    <property type="evidence" value="ECO:0007669"/>
    <property type="project" value="UniProtKB-KW"/>
</dbReference>
<dbReference type="Pfam" id="PF24624">
    <property type="entry name" value="Int_N"/>
    <property type="match status" value="1"/>
</dbReference>
<dbReference type="InterPro" id="IPR050090">
    <property type="entry name" value="Tyrosine_recombinase_XerCD"/>
</dbReference>
<dbReference type="PANTHER" id="PTHR30349:SF93">
    <property type="entry name" value="FELS-2 PROPHAGE PROTEIN"/>
    <property type="match status" value="1"/>
</dbReference>
<reference evidence="7 8" key="1">
    <citation type="journal article" date="2009" name="PLoS ONE">
        <title>The complete genome of Teredinibacter turnerae T7901: an intracellular endosymbiont of marine wood-boring bivalves (shipworms).</title>
        <authorList>
            <person name="Yang J.C."/>
            <person name="Madupu R."/>
            <person name="Durkin A.S."/>
            <person name="Ekborg N.A."/>
            <person name="Pedamallu C.S."/>
            <person name="Hostetler J.B."/>
            <person name="Radune D."/>
            <person name="Toms B.S."/>
            <person name="Henrissat B."/>
            <person name="Coutinho P.M."/>
            <person name="Schwarz S."/>
            <person name="Field L."/>
            <person name="Trindade-Silva A.E."/>
            <person name="Soares C.A.G."/>
            <person name="Elshahawi S."/>
            <person name="Hanora A."/>
            <person name="Schmidt E.W."/>
            <person name="Haygood M.G."/>
            <person name="Posfai J."/>
            <person name="Benner J."/>
            <person name="Madinger C."/>
            <person name="Nove J."/>
            <person name="Anton B."/>
            <person name="Chaudhary K."/>
            <person name="Foster J."/>
            <person name="Holman A."/>
            <person name="Kumar S."/>
            <person name="Lessard P.A."/>
            <person name="Luyten Y.A."/>
            <person name="Slatko B."/>
            <person name="Wood N."/>
            <person name="Wu B."/>
            <person name="Teplitski M."/>
            <person name="Mougous J.D."/>
            <person name="Ward N."/>
            <person name="Eisen J.A."/>
            <person name="Badger J.H."/>
            <person name="Distel D.L."/>
        </authorList>
    </citation>
    <scope>NUCLEOTIDE SEQUENCE [LARGE SCALE GENOMIC DNA]</scope>
    <source>
        <strain evidence="8">ATCC 39867 / T7901</strain>
    </source>
</reference>
<evidence type="ECO:0000256" key="1">
    <source>
        <dbReference type="ARBA" id="ARBA00022908"/>
    </source>
</evidence>
<evidence type="ECO:0000256" key="3">
    <source>
        <dbReference type="ARBA" id="ARBA00023172"/>
    </source>
</evidence>
<dbReference type="InterPro" id="IPR044068">
    <property type="entry name" value="CB"/>
</dbReference>
<evidence type="ECO:0000256" key="4">
    <source>
        <dbReference type="PROSITE-ProRule" id="PRU01248"/>
    </source>
</evidence>
<proteinExistence type="predicted"/>
<dbReference type="eggNOG" id="COG0582">
    <property type="taxonomic scope" value="Bacteria"/>
</dbReference>
<dbReference type="InterPro" id="IPR002104">
    <property type="entry name" value="Integrase_catalytic"/>
</dbReference>
<feature type="domain" description="Tyr recombinase" evidence="5">
    <location>
        <begin position="158"/>
        <end position="315"/>
    </location>
</feature>
<evidence type="ECO:0000256" key="2">
    <source>
        <dbReference type="ARBA" id="ARBA00023125"/>
    </source>
</evidence>
<evidence type="ECO:0000259" key="5">
    <source>
        <dbReference type="PROSITE" id="PS51898"/>
    </source>
</evidence>
<dbReference type="InterPro" id="IPR057084">
    <property type="entry name" value="Int_N"/>
</dbReference>
<dbReference type="PROSITE" id="PS51898">
    <property type="entry name" value="TYR_RECOMBINASE"/>
    <property type="match status" value="1"/>
</dbReference>
<dbReference type="PROSITE" id="PS51900">
    <property type="entry name" value="CB"/>
    <property type="match status" value="1"/>
</dbReference>
<dbReference type="EMBL" id="CP001614">
    <property type="protein sequence ID" value="ACR14596.1"/>
    <property type="molecule type" value="Genomic_DNA"/>
</dbReference>
<dbReference type="PANTHER" id="PTHR30349">
    <property type="entry name" value="PHAGE INTEGRASE-RELATED"/>
    <property type="match status" value="1"/>
</dbReference>
<keyword evidence="8" id="KW-1185">Reference proteome</keyword>
<dbReference type="Proteomes" id="UP000009080">
    <property type="component" value="Chromosome"/>
</dbReference>
<dbReference type="SUPFAM" id="SSF56349">
    <property type="entry name" value="DNA breaking-rejoining enzymes"/>
    <property type="match status" value="1"/>
</dbReference>
<dbReference type="HOGENOM" id="CLU_027562_44_0_6"/>
<evidence type="ECO:0000259" key="6">
    <source>
        <dbReference type="PROSITE" id="PS51900"/>
    </source>
</evidence>
<sequence length="325" mass="36501">MIKKVDGGYFVDVRPAGRDGPRHRKTFKTQNEAAAYQRYIIAEHANAKPWKEAPKDNRRLSQLINAWWKLHGQSLKRGNERKTYLENLALQMGDPVANTITPKNFASFRSTRLKDVSANTANHDLAYLKALFNELSRLGDWHQPNPFAEIRRLKTDETELTYLERSQIDELLTALDNCRGSHAGIIARVCLATGARWSEAATLKPSQVKNNKVTFSKTKSGKVRAVPIAPELAALILNSAPLVDGYSAFKRTVGKLDLELPPGQLSHVLRHTFASHFVMNGGNILTLQKILGHADIKMTMRYAHLAPEHLNEAVQLNPLRNTPIY</sequence>
<evidence type="ECO:0000313" key="7">
    <source>
        <dbReference type="EMBL" id="ACR14596.1"/>
    </source>
</evidence>
<dbReference type="GO" id="GO:0003677">
    <property type="term" value="F:DNA binding"/>
    <property type="evidence" value="ECO:0007669"/>
    <property type="project" value="UniProtKB-UniRule"/>
</dbReference>
<dbReference type="InterPro" id="IPR011010">
    <property type="entry name" value="DNA_brk_join_enz"/>
</dbReference>
<feature type="domain" description="Core-binding (CB)" evidence="6">
    <location>
        <begin position="58"/>
        <end position="136"/>
    </location>
</feature>
<dbReference type="Gene3D" id="1.10.443.10">
    <property type="entry name" value="Intergrase catalytic core"/>
    <property type="match status" value="1"/>
</dbReference>
<keyword evidence="1" id="KW-0229">DNA integration</keyword>
<dbReference type="KEGG" id="ttu:TERTU_1424"/>
<name>C5BSM7_TERTT</name>
<dbReference type="CDD" id="cd00796">
    <property type="entry name" value="INT_Rci_Hp1_C"/>
    <property type="match status" value="1"/>
</dbReference>
<accession>C5BSM7</accession>
<dbReference type="RefSeq" id="WP_015820710.1">
    <property type="nucleotide sequence ID" value="NC_012997.1"/>
</dbReference>
<keyword evidence="2 4" id="KW-0238">DNA-binding</keyword>
<dbReference type="AlphaFoldDB" id="C5BSM7"/>
<gene>
    <name evidence="7" type="ordered locus">TERTU_1424</name>
</gene>
<protein>
    <submittedName>
        <fullName evidence="7">Site-specific recombinase, phage integrase family</fullName>
    </submittedName>
</protein>
<dbReference type="OrthoDB" id="9057547at2"/>
<dbReference type="Pfam" id="PF00589">
    <property type="entry name" value="Phage_integrase"/>
    <property type="match status" value="2"/>
</dbReference>
<keyword evidence="3" id="KW-0233">DNA recombination</keyword>